<dbReference type="InterPro" id="IPR003141">
    <property type="entry name" value="Pol/His_phosphatase_N"/>
</dbReference>
<name>U5CMC2_CALSX</name>
<dbReference type="Gene3D" id="3.20.20.140">
    <property type="entry name" value="Metal-dependent hydrolases"/>
    <property type="match status" value="1"/>
</dbReference>
<reference evidence="6 7" key="1">
    <citation type="journal article" date="2013" name="Genome Announc.">
        <title>Draft Genome Sequence of an Anaerobic and Extremophilic Bacterium, Caldanaerobacter yonseiensis, Isolated from a Geothermal Hot Stream.</title>
        <authorList>
            <person name="Lee S.J."/>
            <person name="Lee Y.J."/>
            <person name="Park G.S."/>
            <person name="Kim B.C."/>
            <person name="Lee S.J."/>
            <person name="Shin J.H."/>
            <person name="Lee D.W."/>
        </authorList>
    </citation>
    <scope>NUCLEOTIDE SEQUENCE [LARGE SCALE GENOMIC DNA]</scope>
    <source>
        <strain evidence="6 7">KB-1</strain>
    </source>
</reference>
<dbReference type="GO" id="GO:0016791">
    <property type="term" value="F:phosphatase activity"/>
    <property type="evidence" value="ECO:0007669"/>
    <property type="project" value="UniProtKB-UniRule"/>
</dbReference>
<comment type="similarity">
    <text evidence="4">Belongs to the PHP family.</text>
</comment>
<dbReference type="InterPro" id="IPR050243">
    <property type="entry name" value="PHP_phosphatase"/>
</dbReference>
<dbReference type="GO" id="GO:0008270">
    <property type="term" value="F:zinc ion binding"/>
    <property type="evidence" value="ECO:0007669"/>
    <property type="project" value="UniProtKB-UniRule"/>
</dbReference>
<proteinExistence type="inferred from homology"/>
<organism evidence="6 7">
    <name type="scientific">Caldanaerobacter subterraneus subsp. yonseiensis KB-1</name>
    <dbReference type="NCBI Taxonomy" id="1388761"/>
    <lineage>
        <taxon>Bacteria</taxon>
        <taxon>Bacillati</taxon>
        <taxon>Bacillota</taxon>
        <taxon>Clostridia</taxon>
        <taxon>Thermoanaerobacterales</taxon>
        <taxon>Thermoanaerobacteraceae</taxon>
        <taxon>Caldanaerobacter</taxon>
    </lineage>
</organism>
<evidence type="ECO:0000256" key="4">
    <source>
        <dbReference type="HAMAP-Rule" id="MF_01561"/>
    </source>
</evidence>
<accession>U5CMC2</accession>
<dbReference type="Pfam" id="PF02811">
    <property type="entry name" value="PHP"/>
    <property type="match status" value="1"/>
</dbReference>
<dbReference type="InterPro" id="IPR004013">
    <property type="entry name" value="PHP_dom"/>
</dbReference>
<feature type="binding site" evidence="4">
    <location>
        <position position="108"/>
    </location>
    <ligand>
        <name>Zn(2+)</name>
        <dbReference type="ChEBI" id="CHEBI:29105"/>
        <label>3</label>
    </ligand>
</feature>
<dbReference type="CDD" id="cd07437">
    <property type="entry name" value="PHP_HisPPase_Ycdx_like"/>
    <property type="match status" value="1"/>
</dbReference>
<feature type="binding site" evidence="4">
    <location>
        <position position="22"/>
    </location>
    <ligand>
        <name>Zn(2+)</name>
        <dbReference type="ChEBI" id="CHEBI:29105"/>
        <label>2</label>
    </ligand>
</feature>
<dbReference type="AlphaFoldDB" id="U5CMC2"/>
<feature type="binding site" evidence="4">
    <location>
        <position position="139"/>
    </location>
    <ligand>
        <name>Zn(2+)</name>
        <dbReference type="ChEBI" id="CHEBI:29105"/>
        <label>3</label>
    </ligand>
</feature>
<dbReference type="InterPro" id="IPR023710">
    <property type="entry name" value="Phosphatase_YcdX_put"/>
</dbReference>
<comment type="caution">
    <text evidence="6">The sequence shown here is derived from an EMBL/GenBank/DDBJ whole genome shotgun (WGS) entry which is preliminary data.</text>
</comment>
<dbReference type="HAMAP" id="MF_01561">
    <property type="entry name" value="YcdX_phosphat"/>
    <property type="match status" value="1"/>
</dbReference>
<dbReference type="InterPro" id="IPR016195">
    <property type="entry name" value="Pol/histidinol_Pase-like"/>
</dbReference>
<evidence type="ECO:0000256" key="1">
    <source>
        <dbReference type="ARBA" id="ARBA00022723"/>
    </source>
</evidence>
<keyword evidence="1 4" id="KW-0479">Metal-binding</keyword>
<feature type="binding site" evidence="4">
    <location>
        <position position="14"/>
    </location>
    <ligand>
        <name>Zn(2+)</name>
        <dbReference type="ChEBI" id="CHEBI:29105"/>
        <label>1</label>
    </ligand>
</feature>
<feature type="domain" description="Polymerase/histidinol phosphatase N-terminal" evidence="5">
    <location>
        <begin position="11"/>
        <end position="85"/>
    </location>
</feature>
<keyword evidence="3 4" id="KW-0862">Zinc</keyword>
<dbReference type="PANTHER" id="PTHR36928">
    <property type="entry name" value="PHOSPHATASE YCDX-RELATED"/>
    <property type="match status" value="1"/>
</dbReference>
<feature type="binding site" evidence="4">
    <location>
        <position position="200"/>
    </location>
    <ligand>
        <name>Zn(2+)</name>
        <dbReference type="ChEBI" id="CHEBI:29105"/>
        <label>1</label>
    </ligand>
</feature>
<dbReference type="SMART" id="SM00481">
    <property type="entry name" value="POLIIIAc"/>
    <property type="match status" value="1"/>
</dbReference>
<feature type="binding site" evidence="4">
    <location>
        <position position="16"/>
    </location>
    <ligand>
        <name>Zn(2+)</name>
        <dbReference type="ChEBI" id="CHEBI:29105"/>
        <label>1</label>
    </ligand>
</feature>
<dbReference type="Proteomes" id="UP000016856">
    <property type="component" value="Unassembled WGS sequence"/>
</dbReference>
<feature type="binding site" evidence="4">
    <location>
        <position position="80"/>
    </location>
    <ligand>
        <name>Zn(2+)</name>
        <dbReference type="ChEBI" id="CHEBI:29105"/>
        <label>3</label>
    </ligand>
</feature>
<evidence type="ECO:0000256" key="3">
    <source>
        <dbReference type="ARBA" id="ARBA00022833"/>
    </source>
</evidence>
<dbReference type="EMBL" id="AXDC01000047">
    <property type="protein sequence ID" value="ERM90934.1"/>
    <property type="molecule type" value="Genomic_DNA"/>
</dbReference>
<evidence type="ECO:0000313" key="6">
    <source>
        <dbReference type="EMBL" id="ERM90934.1"/>
    </source>
</evidence>
<keyword evidence="2 4" id="KW-0378">Hydrolase</keyword>
<gene>
    <name evidence="6" type="ORF">O163_13270</name>
</gene>
<sequence>MKGRMKLKLVLDTHTHTIASGHAFSTIIENAREAFRKGLQLICITDHGPEMPGGPHIYYFGNLKVIPEKIEGVEILKGVEANIMDEEGRIDLPERILRKLDIVIASLHDECFEPSEDVERNTKALINAIKNPYVDIIGHPGNPIYPIDIERVLEAAKEYGKFIEINNSSFVTSRRGSEKICPIIAGKAKEMGVRVAVGSDAHICFDVGRFDEAIRLLEDINMPEELVLNTSVDKVKQYLQEKRKRIGGGDV</sequence>
<feature type="binding site" evidence="4">
    <location>
        <position position="80"/>
    </location>
    <ligand>
        <name>Zn(2+)</name>
        <dbReference type="ChEBI" id="CHEBI:29105"/>
        <label>1</label>
    </ligand>
</feature>
<evidence type="ECO:0000259" key="5">
    <source>
        <dbReference type="SMART" id="SM00481"/>
    </source>
</evidence>
<dbReference type="SUPFAM" id="SSF89550">
    <property type="entry name" value="PHP domain-like"/>
    <property type="match status" value="1"/>
</dbReference>
<dbReference type="GO" id="GO:0005829">
    <property type="term" value="C:cytosol"/>
    <property type="evidence" value="ECO:0007669"/>
    <property type="project" value="TreeGrafter"/>
</dbReference>
<feature type="binding site" evidence="4">
    <location>
        <position position="202"/>
    </location>
    <ligand>
        <name>Zn(2+)</name>
        <dbReference type="ChEBI" id="CHEBI:29105"/>
        <label>2</label>
    </ligand>
</feature>
<comment type="cofactor">
    <cofactor evidence="4">
        <name>Zn(2+)</name>
        <dbReference type="ChEBI" id="CHEBI:29105"/>
    </cofactor>
    <text evidence="4">Binds 3 Zn(2+) ions per subunit.</text>
</comment>
<feature type="binding site" evidence="4">
    <location>
        <position position="47"/>
    </location>
    <ligand>
        <name>Zn(2+)</name>
        <dbReference type="ChEBI" id="CHEBI:29105"/>
        <label>2</label>
    </ligand>
</feature>
<protein>
    <submittedName>
        <fullName evidence="6">Hydrolase</fullName>
    </submittedName>
</protein>
<evidence type="ECO:0000313" key="7">
    <source>
        <dbReference type="Proteomes" id="UP000016856"/>
    </source>
</evidence>
<dbReference type="NCBIfam" id="NF006702">
    <property type="entry name" value="PRK09248.1"/>
    <property type="match status" value="1"/>
</dbReference>
<evidence type="ECO:0000256" key="2">
    <source>
        <dbReference type="ARBA" id="ARBA00022801"/>
    </source>
</evidence>
<dbReference type="PANTHER" id="PTHR36928:SF1">
    <property type="entry name" value="PHOSPHATASE YCDX-RELATED"/>
    <property type="match status" value="1"/>
</dbReference>
<dbReference type="PATRIC" id="fig|1388761.3.peg.2661"/>